<dbReference type="PANTHER" id="PTHR38693">
    <property type="entry name" value="UBIQUINONE BIOSYNTHESIS PROTEIN UBIJ"/>
    <property type="match status" value="1"/>
</dbReference>
<dbReference type="GO" id="GO:0006744">
    <property type="term" value="P:ubiquinone biosynthetic process"/>
    <property type="evidence" value="ECO:0007669"/>
    <property type="project" value="InterPro"/>
</dbReference>
<feature type="coiled-coil region" evidence="1">
    <location>
        <begin position="94"/>
        <end position="121"/>
    </location>
</feature>
<proteinExistence type="predicted"/>
<name>A0AAJ2H5Q2_9HYPH</name>
<comment type="caution">
    <text evidence="2">The sequence shown here is derived from an EMBL/GenBank/DDBJ whole genome shotgun (WGS) entry which is preliminary data.</text>
</comment>
<evidence type="ECO:0000256" key="1">
    <source>
        <dbReference type="SAM" id="Coils"/>
    </source>
</evidence>
<dbReference type="PANTHER" id="PTHR38693:SF1">
    <property type="entry name" value="UBIQUINONE BIOSYNTHESIS ACCESSORY FACTOR UBIJ"/>
    <property type="match status" value="1"/>
</dbReference>
<protein>
    <submittedName>
        <fullName evidence="2">Uncharacterized protein</fullName>
    </submittedName>
</protein>
<organism evidence="2 3">
    <name type="scientific">Rhizobium hidalgonense</name>
    <dbReference type="NCBI Taxonomy" id="1538159"/>
    <lineage>
        <taxon>Bacteria</taxon>
        <taxon>Pseudomonadati</taxon>
        <taxon>Pseudomonadota</taxon>
        <taxon>Alphaproteobacteria</taxon>
        <taxon>Hyphomicrobiales</taxon>
        <taxon>Rhizobiaceae</taxon>
        <taxon>Rhizobium/Agrobacterium group</taxon>
        <taxon>Rhizobium</taxon>
    </lineage>
</organism>
<dbReference type="EMBL" id="JAVLSF010000491">
    <property type="protein sequence ID" value="MDR9778123.1"/>
    <property type="molecule type" value="Genomic_DNA"/>
</dbReference>
<accession>A0AAJ2H5Q2</accession>
<dbReference type="InterPro" id="IPR038989">
    <property type="entry name" value="UbiJ"/>
</dbReference>
<evidence type="ECO:0000313" key="3">
    <source>
        <dbReference type="Proteomes" id="UP001268610"/>
    </source>
</evidence>
<keyword evidence="1" id="KW-0175">Coiled coil</keyword>
<feature type="non-terminal residue" evidence="2">
    <location>
        <position position="1"/>
    </location>
</feature>
<gene>
    <name evidence="2" type="ORF">RJJ65_36930</name>
</gene>
<sequence>DLAMLMTASALETVYIPIHCDMSILQQLQRILAQAQPDLASQLSPWIGAIAAKQIGDALALAKKTLVQTSKNMASHASESVLEDSQLLAARWQMDQFKHHLRNLRQDIERAQAKVRALQQRLAPQLEASPTSPVAAIHHTIQSAQQQQQ</sequence>
<evidence type="ECO:0000313" key="2">
    <source>
        <dbReference type="EMBL" id="MDR9778123.1"/>
    </source>
</evidence>
<reference evidence="2" key="1">
    <citation type="submission" date="2023-04" db="EMBL/GenBank/DDBJ databases">
        <title>Genomic characterization of faba bean (Vicia faba) microsymbionts in Mexican soils.</title>
        <authorList>
            <person name="Rivera Orduna F.N."/>
            <person name="Guevara-Luna J."/>
            <person name="Yan J."/>
            <person name="Arroyo-Herrera I."/>
            <person name="Li Y."/>
            <person name="Vasquez-Murrieta M.S."/>
            <person name="Wang E.T."/>
        </authorList>
    </citation>
    <scope>NUCLEOTIDE SEQUENCE</scope>
    <source>
        <strain evidence="2">CH26</strain>
    </source>
</reference>
<dbReference type="RefSeq" id="WP_310866246.1">
    <property type="nucleotide sequence ID" value="NZ_JAVLSF010000491.1"/>
</dbReference>
<dbReference type="Proteomes" id="UP001268610">
    <property type="component" value="Unassembled WGS sequence"/>
</dbReference>
<dbReference type="AlphaFoldDB" id="A0AAJ2H5Q2"/>